<dbReference type="AlphaFoldDB" id="N9CVF0"/>
<accession>N9CVF0</accession>
<reference evidence="1 2" key="1">
    <citation type="submission" date="2013-02" db="EMBL/GenBank/DDBJ databases">
        <title>The Genome Sequence of Acinetobacter johnsonii ANC 3681.</title>
        <authorList>
            <consortium name="The Broad Institute Genome Sequencing Platform"/>
            <consortium name="The Broad Institute Genome Sequencing Center for Infectious Disease"/>
            <person name="Cerqueira G."/>
            <person name="Feldgarden M."/>
            <person name="Courvalin P."/>
            <person name="Perichon B."/>
            <person name="Grillot-Courvalin C."/>
            <person name="Clermont D."/>
            <person name="Rocha E."/>
            <person name="Yoon E.-J."/>
            <person name="Nemec A."/>
            <person name="Walker B."/>
            <person name="Young S.K."/>
            <person name="Zeng Q."/>
            <person name="Gargeya S."/>
            <person name="Fitzgerald M."/>
            <person name="Haas B."/>
            <person name="Abouelleil A."/>
            <person name="Alvarado L."/>
            <person name="Arachchi H.M."/>
            <person name="Berlin A.M."/>
            <person name="Chapman S.B."/>
            <person name="Dewar J."/>
            <person name="Goldberg J."/>
            <person name="Griggs A."/>
            <person name="Gujja S."/>
            <person name="Hansen M."/>
            <person name="Howarth C."/>
            <person name="Imamovic A."/>
            <person name="Larimer J."/>
            <person name="McCowan C."/>
            <person name="Murphy C."/>
            <person name="Neiman D."/>
            <person name="Pearson M."/>
            <person name="Priest M."/>
            <person name="Roberts A."/>
            <person name="Saif S."/>
            <person name="Shea T."/>
            <person name="Sisk P."/>
            <person name="Sykes S."/>
            <person name="Wortman J."/>
            <person name="Nusbaum C."/>
            <person name="Birren B."/>
        </authorList>
    </citation>
    <scope>NUCLEOTIDE SEQUENCE [LARGE SCALE GENOMIC DNA]</scope>
    <source>
        <strain evidence="1 2">ANC 3681</strain>
    </source>
</reference>
<evidence type="ECO:0000313" key="1">
    <source>
        <dbReference type="EMBL" id="ENV72410.1"/>
    </source>
</evidence>
<gene>
    <name evidence="1" type="ORF">F946_01885</name>
</gene>
<dbReference type="Proteomes" id="UP000018444">
    <property type="component" value="Unassembled WGS sequence"/>
</dbReference>
<name>N9CVF0_ACIJO</name>
<evidence type="ECO:0000313" key="2">
    <source>
        <dbReference type="Proteomes" id="UP000018444"/>
    </source>
</evidence>
<comment type="caution">
    <text evidence="1">The sequence shown here is derived from an EMBL/GenBank/DDBJ whole genome shotgun (WGS) entry which is preliminary data.</text>
</comment>
<dbReference type="EMBL" id="APPZ01000007">
    <property type="protein sequence ID" value="ENV72410.1"/>
    <property type="molecule type" value="Genomic_DNA"/>
</dbReference>
<sequence length="44" mass="5275">MDRVFMCCMCIYGRGGCFLNEENDEDRRMVHPNENILKSYSIQR</sequence>
<organism evidence="1 2">
    <name type="scientific">Acinetobacter johnsonii ANC 3681</name>
    <dbReference type="NCBI Taxonomy" id="1217662"/>
    <lineage>
        <taxon>Bacteria</taxon>
        <taxon>Pseudomonadati</taxon>
        <taxon>Pseudomonadota</taxon>
        <taxon>Gammaproteobacteria</taxon>
        <taxon>Moraxellales</taxon>
        <taxon>Moraxellaceae</taxon>
        <taxon>Acinetobacter</taxon>
    </lineage>
</organism>
<dbReference type="HOGENOM" id="CLU_3211152_0_0_6"/>
<protein>
    <submittedName>
        <fullName evidence="1">Uncharacterized protein</fullName>
    </submittedName>
</protein>
<proteinExistence type="predicted"/>